<reference evidence="1" key="1">
    <citation type="submission" date="2023-03" db="EMBL/GenBank/DDBJ databases">
        <title>Chromosome-level genomes of two armyworms, Mythimna separata and Mythimna loreyi, provide insights into the biosynthesis and reception of sex pheromones.</title>
        <authorList>
            <person name="Zhao H."/>
        </authorList>
    </citation>
    <scope>NUCLEOTIDE SEQUENCE</scope>
    <source>
        <strain evidence="1">BeijingLab</strain>
    </source>
</reference>
<sequence length="88" mass="9910">MVKIILIIAIAALACVNGQNGFLPGFGPEGPFGLLNHQFFRNIRIPRPQDIKPGPNTDYHAMYVESNGNQMFFRKNDNGKESEFVIHH</sequence>
<proteinExistence type="predicted"/>
<evidence type="ECO:0000313" key="1">
    <source>
        <dbReference type="EMBL" id="KAJ8736553.1"/>
    </source>
</evidence>
<evidence type="ECO:0000313" key="2">
    <source>
        <dbReference type="Proteomes" id="UP001231649"/>
    </source>
</evidence>
<accession>A0ACC2RAD3</accession>
<gene>
    <name evidence="1" type="ORF">PYW08_007209</name>
</gene>
<name>A0ACC2RAD3_9NEOP</name>
<comment type="caution">
    <text evidence="1">The sequence shown here is derived from an EMBL/GenBank/DDBJ whole genome shotgun (WGS) entry which is preliminary data.</text>
</comment>
<keyword evidence="2" id="KW-1185">Reference proteome</keyword>
<dbReference type="Proteomes" id="UP001231649">
    <property type="component" value="Chromosome 2"/>
</dbReference>
<dbReference type="EMBL" id="CM056778">
    <property type="protein sequence ID" value="KAJ8736553.1"/>
    <property type="molecule type" value="Genomic_DNA"/>
</dbReference>
<protein>
    <submittedName>
        <fullName evidence="1">Uncharacterized protein</fullName>
    </submittedName>
</protein>
<organism evidence="1 2">
    <name type="scientific">Mythimna loreyi</name>
    <dbReference type="NCBI Taxonomy" id="667449"/>
    <lineage>
        <taxon>Eukaryota</taxon>
        <taxon>Metazoa</taxon>
        <taxon>Ecdysozoa</taxon>
        <taxon>Arthropoda</taxon>
        <taxon>Hexapoda</taxon>
        <taxon>Insecta</taxon>
        <taxon>Pterygota</taxon>
        <taxon>Neoptera</taxon>
        <taxon>Endopterygota</taxon>
        <taxon>Lepidoptera</taxon>
        <taxon>Glossata</taxon>
        <taxon>Ditrysia</taxon>
        <taxon>Noctuoidea</taxon>
        <taxon>Noctuidae</taxon>
        <taxon>Noctuinae</taxon>
        <taxon>Hadenini</taxon>
        <taxon>Mythimna</taxon>
    </lineage>
</organism>